<dbReference type="EMBL" id="UHJC01000001">
    <property type="protein sequence ID" value="SUP80297.1"/>
    <property type="molecule type" value="Genomic_DNA"/>
</dbReference>
<dbReference type="PANTHER" id="PTHR35892">
    <property type="entry name" value="OUTER MEMBRANE PROTEIN PAGN-RELATED"/>
    <property type="match status" value="1"/>
</dbReference>
<dbReference type="PANTHER" id="PTHR35892:SF2">
    <property type="entry name" value="OUTER MEMBRANE PROTEIN PAGN"/>
    <property type="match status" value="1"/>
</dbReference>
<dbReference type="InterPro" id="IPR027385">
    <property type="entry name" value="Beta-barrel_OMP"/>
</dbReference>
<dbReference type="RefSeq" id="WP_050093787.1">
    <property type="nucleotide sequence ID" value="NZ_CPWG01000040.1"/>
</dbReference>
<comment type="subcellular location">
    <subcellularLocation>
        <location evidence="1">Cell outer membrane</location>
        <topology evidence="1">Multi-pass membrane protein</topology>
    </subcellularLocation>
</comment>
<feature type="domain" description="Outer membrane protein beta-barrel" evidence="7">
    <location>
        <begin position="12"/>
        <end position="180"/>
    </location>
</feature>
<dbReference type="AlphaFoldDB" id="A0A380Q4V8"/>
<dbReference type="InterPro" id="IPR051723">
    <property type="entry name" value="Bact_OM_Invasion-Related"/>
</dbReference>
<evidence type="ECO:0000313" key="8">
    <source>
        <dbReference type="EMBL" id="SUP80297.1"/>
    </source>
</evidence>
<keyword evidence="3" id="KW-0812">Transmembrane</keyword>
<dbReference type="PRINTS" id="PR00316">
    <property type="entry name" value="ENTEROVIROMP"/>
</dbReference>
<dbReference type="Pfam" id="PF13505">
    <property type="entry name" value="OMP_b-brl"/>
    <property type="match status" value="1"/>
</dbReference>
<evidence type="ECO:0000256" key="3">
    <source>
        <dbReference type="ARBA" id="ARBA00022692"/>
    </source>
</evidence>
<gene>
    <name evidence="8" type="primary">ail_1</name>
    <name evidence="8" type="ORF">NCTC8580_00347</name>
</gene>
<keyword evidence="2" id="KW-1134">Transmembrane beta strand</keyword>
<reference evidence="8 9" key="1">
    <citation type="submission" date="2018-06" db="EMBL/GenBank/DDBJ databases">
        <authorList>
            <consortium name="Pathogen Informatics"/>
            <person name="Doyle S."/>
        </authorList>
    </citation>
    <scope>NUCLEOTIDE SEQUENCE [LARGE SCALE GENOMIC DNA]</scope>
    <source>
        <strain evidence="8 9">NCTC8580</strain>
    </source>
</reference>
<dbReference type="GO" id="GO:0009279">
    <property type="term" value="C:cell outer membrane"/>
    <property type="evidence" value="ECO:0007669"/>
    <property type="project" value="UniProtKB-SubCell"/>
</dbReference>
<dbReference type="GO" id="GO:0044384">
    <property type="term" value="C:host outer membrane"/>
    <property type="evidence" value="ECO:0007669"/>
    <property type="project" value="InterPro"/>
</dbReference>
<dbReference type="SUPFAM" id="SSF56925">
    <property type="entry name" value="OMPA-like"/>
    <property type="match status" value="1"/>
</dbReference>
<dbReference type="PROSITE" id="PS00695">
    <property type="entry name" value="ENT_VIR_OMP_2"/>
    <property type="match status" value="1"/>
</dbReference>
<proteinExistence type="predicted"/>
<evidence type="ECO:0000256" key="2">
    <source>
        <dbReference type="ARBA" id="ARBA00022452"/>
    </source>
</evidence>
<sequence length="180" mass="19975">MKKILLSYSLISCLSIVSSNIYAADENSISVGYAQSHAKADGASLGDDPQGFNLKYRYEFNDHWGIINSFAYTHKGYDFYYGNSKIGSGNIDFYSLSTGPIFRINEYVSLYGLIGAFHGESKLSLLEFDQSESFSKTAMLAGLGGQFNPYPNVVIDVSYEYSKLDDVKVGTWMLGAGYRF</sequence>
<dbReference type="Proteomes" id="UP000255087">
    <property type="component" value="Unassembled WGS sequence"/>
</dbReference>
<accession>A0A380Q4V8</accession>
<dbReference type="PROSITE" id="PS00694">
    <property type="entry name" value="ENT_VIR_OMP_1"/>
    <property type="match status" value="1"/>
</dbReference>
<evidence type="ECO:0000256" key="4">
    <source>
        <dbReference type="ARBA" id="ARBA00022729"/>
    </source>
</evidence>
<feature type="signal peptide" evidence="6">
    <location>
        <begin position="1"/>
        <end position="23"/>
    </location>
</feature>
<evidence type="ECO:0000259" key="7">
    <source>
        <dbReference type="Pfam" id="PF13505"/>
    </source>
</evidence>
<evidence type="ECO:0000313" key="9">
    <source>
        <dbReference type="Proteomes" id="UP000255087"/>
    </source>
</evidence>
<keyword evidence="4 6" id="KW-0732">Signal</keyword>
<feature type="chain" id="PRO_5016772170" evidence="6">
    <location>
        <begin position="24"/>
        <end position="180"/>
    </location>
</feature>
<evidence type="ECO:0000256" key="6">
    <source>
        <dbReference type="SAM" id="SignalP"/>
    </source>
</evidence>
<dbReference type="InterPro" id="IPR011250">
    <property type="entry name" value="OMP/PagP_B-barrel"/>
</dbReference>
<protein>
    <submittedName>
        <fullName evidence="8">Attachment invasion locus protein</fullName>
    </submittedName>
</protein>
<name>A0A380Q4V8_YERPU</name>
<organism evidence="8 9">
    <name type="scientific">Yersinia pseudotuberculosis</name>
    <dbReference type="NCBI Taxonomy" id="633"/>
    <lineage>
        <taxon>Bacteria</taxon>
        <taxon>Pseudomonadati</taxon>
        <taxon>Pseudomonadota</taxon>
        <taxon>Gammaproteobacteria</taxon>
        <taxon>Enterobacterales</taxon>
        <taxon>Yersiniaceae</taxon>
        <taxon>Yersinia</taxon>
    </lineage>
</organism>
<dbReference type="InterPro" id="IPR000758">
    <property type="entry name" value="Enterovir_OMP"/>
</dbReference>
<evidence type="ECO:0000256" key="1">
    <source>
        <dbReference type="ARBA" id="ARBA00004571"/>
    </source>
</evidence>
<evidence type="ECO:0000256" key="5">
    <source>
        <dbReference type="ARBA" id="ARBA00023136"/>
    </source>
</evidence>
<keyword evidence="5" id="KW-0472">Membrane</keyword>
<dbReference type="Gene3D" id="2.40.160.20">
    <property type="match status" value="1"/>
</dbReference>